<evidence type="ECO:0000313" key="3">
    <source>
        <dbReference type="Ensembl" id="ENSSANP00000027815.1"/>
    </source>
</evidence>
<keyword evidence="1" id="KW-0813">Transport</keyword>
<dbReference type="GO" id="GO:0006888">
    <property type="term" value="P:endoplasmic reticulum to Golgi vesicle-mediated transport"/>
    <property type="evidence" value="ECO:0007669"/>
    <property type="project" value="TreeGrafter"/>
</dbReference>
<dbReference type="Pfam" id="PF04099">
    <property type="entry name" value="Sybindin"/>
    <property type="match status" value="1"/>
</dbReference>
<reference evidence="3" key="2">
    <citation type="submission" date="2025-09" db="UniProtKB">
        <authorList>
            <consortium name="Ensembl"/>
        </authorList>
    </citation>
    <scope>IDENTIFICATION</scope>
</reference>
<evidence type="ECO:0000313" key="4">
    <source>
        <dbReference type="Proteomes" id="UP000472260"/>
    </source>
</evidence>
<dbReference type="Ensembl" id="ENSSANT00000029630.1">
    <property type="protein sequence ID" value="ENSSANP00000027815.1"/>
    <property type="gene ID" value="ENSSANG00000014302.1"/>
</dbReference>
<organism evidence="3 4">
    <name type="scientific">Sinocyclocheilus anshuiensis</name>
    <dbReference type="NCBI Taxonomy" id="1608454"/>
    <lineage>
        <taxon>Eukaryota</taxon>
        <taxon>Metazoa</taxon>
        <taxon>Chordata</taxon>
        <taxon>Craniata</taxon>
        <taxon>Vertebrata</taxon>
        <taxon>Euteleostomi</taxon>
        <taxon>Actinopterygii</taxon>
        <taxon>Neopterygii</taxon>
        <taxon>Teleostei</taxon>
        <taxon>Ostariophysi</taxon>
        <taxon>Cypriniformes</taxon>
        <taxon>Cyprinidae</taxon>
        <taxon>Cyprininae</taxon>
        <taxon>Sinocyclocheilus</taxon>
    </lineage>
</organism>
<dbReference type="PANTHER" id="PTHR23249">
    <property type="entry name" value="TRAFFICKING PROTEIN PARTICLE COMPLEX SUBUNIT"/>
    <property type="match status" value="1"/>
</dbReference>
<protein>
    <submittedName>
        <fullName evidence="3">Uncharacterized protein</fullName>
    </submittedName>
</protein>
<reference evidence="3" key="1">
    <citation type="submission" date="2025-08" db="UniProtKB">
        <authorList>
            <consortium name="Ensembl"/>
        </authorList>
    </citation>
    <scope>IDENTIFICATION</scope>
</reference>
<dbReference type="InterPro" id="IPR007233">
    <property type="entry name" value="TRAPPC"/>
</dbReference>
<sequence length="106" mass="12289">MKVDSVLFHQEFKLMYGMLFSIRSFISKMSPLDMKDGFLAFQTSRYKLHYYETPTWASLSRAICSTVNWTLSSERYRSSASAPPDHNKTSASIYTQHLLPLAQFFC</sequence>
<evidence type="ECO:0000256" key="1">
    <source>
        <dbReference type="ARBA" id="ARBA00022448"/>
    </source>
</evidence>
<proteinExistence type="predicted"/>
<keyword evidence="4" id="KW-1185">Reference proteome</keyword>
<dbReference type="GO" id="GO:0005737">
    <property type="term" value="C:cytoplasm"/>
    <property type="evidence" value="ECO:0007669"/>
    <property type="project" value="GOC"/>
</dbReference>
<name>A0A671M4F1_9TELE</name>
<dbReference type="AlphaFoldDB" id="A0A671M4F1"/>
<accession>A0A671M4F1</accession>
<dbReference type="PANTHER" id="PTHR23249:SF16">
    <property type="entry name" value="TRAFFICKING PROTEIN PARTICLE COMPLEX SUBUNIT 1"/>
    <property type="match status" value="1"/>
</dbReference>
<dbReference type="Gene3D" id="3.30.450.70">
    <property type="match status" value="1"/>
</dbReference>
<dbReference type="GO" id="GO:0030008">
    <property type="term" value="C:TRAPP complex"/>
    <property type="evidence" value="ECO:0007669"/>
    <property type="project" value="InterPro"/>
</dbReference>
<dbReference type="Proteomes" id="UP000472260">
    <property type="component" value="Unassembled WGS sequence"/>
</dbReference>
<keyword evidence="2" id="KW-0931">ER-Golgi transport</keyword>
<evidence type="ECO:0000256" key="2">
    <source>
        <dbReference type="ARBA" id="ARBA00022892"/>
    </source>
</evidence>